<reference evidence="1 2" key="1">
    <citation type="journal article" date="2013" name="J. Microbiol. Biotechnol.">
        <title>Novosphingobium ginsenosidimutans sp. nov., with the ability to convert ginsenoside.</title>
        <authorList>
            <person name="Kim J.K."/>
            <person name="He D."/>
            <person name="Liu Q.M."/>
            <person name="Park H.Y."/>
            <person name="Jung M.S."/>
            <person name="Yoon M.H."/>
            <person name="Kim S.C."/>
            <person name="Im W.T."/>
        </authorList>
    </citation>
    <scope>NUCLEOTIDE SEQUENCE [LARGE SCALE GENOMIC DNA]</scope>
    <source>
        <strain evidence="1 2">FW-6</strain>
    </source>
</reference>
<protein>
    <submittedName>
        <fullName evidence="1">Glycoside hydrolase family 43 protein</fullName>
    </submittedName>
</protein>
<accession>A0A5B8S2Y8</accession>
<dbReference type="OrthoDB" id="8448454at2"/>
<proteinExistence type="predicted"/>
<evidence type="ECO:0000313" key="1">
    <source>
        <dbReference type="EMBL" id="QEA15821.1"/>
    </source>
</evidence>
<evidence type="ECO:0000313" key="2">
    <source>
        <dbReference type="Proteomes" id="UP000321172"/>
    </source>
</evidence>
<dbReference type="SUPFAM" id="SSF53756">
    <property type="entry name" value="UDP-Glycosyltransferase/glycogen phosphorylase"/>
    <property type="match status" value="1"/>
</dbReference>
<organism evidence="1 2">
    <name type="scientific">Novosphingobium ginsenosidimutans</name>
    <dbReference type="NCBI Taxonomy" id="1176536"/>
    <lineage>
        <taxon>Bacteria</taxon>
        <taxon>Pseudomonadati</taxon>
        <taxon>Pseudomonadota</taxon>
        <taxon>Alphaproteobacteria</taxon>
        <taxon>Sphingomonadales</taxon>
        <taxon>Sphingomonadaceae</taxon>
        <taxon>Novosphingobium</taxon>
    </lineage>
</organism>
<keyword evidence="1" id="KW-0378">Hydrolase</keyword>
<dbReference type="RefSeq" id="WP_147089799.1">
    <property type="nucleotide sequence ID" value="NZ_BAABJD010000001.1"/>
</dbReference>
<dbReference type="KEGG" id="ngf:FRF71_06515"/>
<keyword evidence="2" id="KW-1185">Reference proteome</keyword>
<name>A0A5B8S2Y8_9SPHN</name>
<dbReference type="AlphaFoldDB" id="A0A5B8S2Y8"/>
<dbReference type="GO" id="GO:0016787">
    <property type="term" value="F:hydrolase activity"/>
    <property type="evidence" value="ECO:0007669"/>
    <property type="project" value="UniProtKB-KW"/>
</dbReference>
<sequence>MTVISQALRHAALHRLLQVRRPDLLQRNRMAWQAWVKMRQADLPDPSLSRIHIVVPIQTIQDVALYPGLLQLLQVPGLLPLVVLVLPDRTAARLAWIEAMLEGWASLVTIESSADWAISSAKLPATNRLVSFRFPGTFCTAADILIARDWDDADWGRLAASTRPAKAAWIGPVQDFEGEASQPQLPELESHFGSLCEPSIELGNASVAAPSHSERAPTKAHYRPQSIVLENIAPGDLVAVSTVQDGQSVVTALQPACLRDERGGLSLPLPPRFATVAEQCLDVHLISELGGVRGLNLTAHTNPTAIQSWMLSAFLNRGGAGNPVVTAFAQGAGCRIAYAEDELDETESLGSIPVVWGVLRGSDAIIARAKAKGLHFYYIDHAYFDRGHGKSYRITRNGYEAGPVRKCPDDRFRNLGITIEPWRKSGRSIIVCPPTDFFAAAHNCENWLDDTLAQLRLETDRPILIRTKPRTGEPFLPLQEALLDAHALVTHSSNVAIEAACLGTPVFVSPTSAAAPIGRTDFGMIESPRYPKRDGWLAHLAYSQFTLEEFASGAAWALMREHEERDFV</sequence>
<gene>
    <name evidence="1" type="ORF">FRF71_06515</name>
</gene>
<dbReference type="EMBL" id="CP042345">
    <property type="protein sequence ID" value="QEA15821.1"/>
    <property type="molecule type" value="Genomic_DNA"/>
</dbReference>
<dbReference type="Proteomes" id="UP000321172">
    <property type="component" value="Chromosome"/>
</dbReference>